<dbReference type="AlphaFoldDB" id="A0A8S9Z5L0"/>
<name>A0A8S9Z5L0_9TREM</name>
<comment type="caution">
    <text evidence="1">The sequence shown here is derived from an EMBL/GenBank/DDBJ whole genome shotgun (WGS) entry which is preliminary data.</text>
</comment>
<dbReference type="Proteomes" id="UP000822476">
    <property type="component" value="Unassembled WGS sequence"/>
</dbReference>
<dbReference type="EMBL" id="JTDE01000141">
    <property type="protein sequence ID" value="KAF7262192.1"/>
    <property type="molecule type" value="Genomic_DNA"/>
</dbReference>
<evidence type="ECO:0000313" key="1">
    <source>
        <dbReference type="EMBL" id="KAF7262192.1"/>
    </source>
</evidence>
<protein>
    <submittedName>
        <fullName evidence="1">Uncharacterized protein</fullName>
    </submittedName>
</protein>
<proteinExistence type="predicted"/>
<organism evidence="1 2">
    <name type="scientific">Paragonimus skrjabini miyazakii</name>
    <dbReference type="NCBI Taxonomy" id="59628"/>
    <lineage>
        <taxon>Eukaryota</taxon>
        <taxon>Metazoa</taxon>
        <taxon>Spiralia</taxon>
        <taxon>Lophotrochozoa</taxon>
        <taxon>Platyhelminthes</taxon>
        <taxon>Trematoda</taxon>
        <taxon>Digenea</taxon>
        <taxon>Plagiorchiida</taxon>
        <taxon>Troglotremata</taxon>
        <taxon>Troglotrematidae</taxon>
        <taxon>Paragonimus</taxon>
    </lineage>
</organism>
<accession>A0A8S9Z5L0</accession>
<keyword evidence="2" id="KW-1185">Reference proteome</keyword>
<reference evidence="1" key="1">
    <citation type="submission" date="2019-07" db="EMBL/GenBank/DDBJ databases">
        <title>Annotation for the trematode Paragonimus miyazaki's.</title>
        <authorList>
            <person name="Choi Y.-J."/>
        </authorList>
    </citation>
    <scope>NUCLEOTIDE SEQUENCE</scope>
    <source>
        <strain evidence="1">Japan</strain>
    </source>
</reference>
<gene>
    <name evidence="1" type="ORF">EG68_00462</name>
</gene>
<sequence>MSRLGYLCFECGEIDHIQAVCRSRCMLPEKLRPKRLSEKRQMWTSRFTTPKKAGCIGSSGKSATIFKDS</sequence>
<evidence type="ECO:0000313" key="2">
    <source>
        <dbReference type="Proteomes" id="UP000822476"/>
    </source>
</evidence>